<proteinExistence type="predicted"/>
<dbReference type="InterPro" id="IPR036236">
    <property type="entry name" value="Znf_C2H2_sf"/>
</dbReference>
<feature type="domain" description="C2H2-type" evidence="6">
    <location>
        <begin position="35"/>
        <end position="62"/>
    </location>
</feature>
<evidence type="ECO:0000256" key="3">
    <source>
        <dbReference type="ARBA" id="ARBA00022771"/>
    </source>
</evidence>
<keyword evidence="1" id="KW-0479">Metal-binding</keyword>
<keyword evidence="3 5" id="KW-0863">Zinc-finger</keyword>
<dbReference type="FunFam" id="3.30.160.60:FF:000100">
    <property type="entry name" value="Zinc finger 45-like"/>
    <property type="match status" value="1"/>
</dbReference>
<accession>A0A9N9ZXF3</accession>
<evidence type="ECO:0000313" key="8">
    <source>
        <dbReference type="Proteomes" id="UP001152759"/>
    </source>
</evidence>
<keyword evidence="2" id="KW-0677">Repeat</keyword>
<evidence type="ECO:0000256" key="2">
    <source>
        <dbReference type="ARBA" id="ARBA00022737"/>
    </source>
</evidence>
<dbReference type="SUPFAM" id="SSF57667">
    <property type="entry name" value="beta-beta-alpha zinc fingers"/>
    <property type="match status" value="1"/>
</dbReference>
<gene>
    <name evidence="7" type="ORF">BEMITA_LOCUS899</name>
</gene>
<dbReference type="InterPro" id="IPR013087">
    <property type="entry name" value="Znf_C2H2_type"/>
</dbReference>
<protein>
    <recommendedName>
        <fullName evidence="6">C2H2-type domain-containing protein</fullName>
    </recommendedName>
</protein>
<name>A0A9N9ZXF3_BEMTA</name>
<dbReference type="AlphaFoldDB" id="A0A9N9ZXF3"/>
<dbReference type="GO" id="GO:0008270">
    <property type="term" value="F:zinc ion binding"/>
    <property type="evidence" value="ECO:0007669"/>
    <property type="project" value="UniProtKB-KW"/>
</dbReference>
<evidence type="ECO:0000256" key="1">
    <source>
        <dbReference type="ARBA" id="ARBA00022723"/>
    </source>
</evidence>
<dbReference type="Proteomes" id="UP001152759">
    <property type="component" value="Chromosome 1"/>
</dbReference>
<dbReference type="PROSITE" id="PS50157">
    <property type="entry name" value="ZINC_FINGER_C2H2_2"/>
    <property type="match status" value="1"/>
</dbReference>
<reference evidence="7" key="1">
    <citation type="submission" date="2021-12" db="EMBL/GenBank/DDBJ databases">
        <authorList>
            <person name="King R."/>
        </authorList>
    </citation>
    <scope>NUCLEOTIDE SEQUENCE</scope>
</reference>
<dbReference type="Gene3D" id="3.30.160.60">
    <property type="entry name" value="Classic Zinc Finger"/>
    <property type="match status" value="1"/>
</dbReference>
<sequence>MPRSRPSLELPFLDVSSSSQFGVNDALFGVSDTPFPCQQCGRQYKRPQALRAHIRKECGKERKFQCHLCSYKALLKHHLTNHLLLTVNVQKNYLRILEKQLSKVGPKDSAHVCKFFPSSESLKKNSSS</sequence>
<keyword evidence="4" id="KW-0862">Zinc</keyword>
<evidence type="ECO:0000256" key="5">
    <source>
        <dbReference type="PROSITE-ProRule" id="PRU00042"/>
    </source>
</evidence>
<keyword evidence="8" id="KW-1185">Reference proteome</keyword>
<evidence type="ECO:0000259" key="6">
    <source>
        <dbReference type="PROSITE" id="PS50157"/>
    </source>
</evidence>
<dbReference type="EMBL" id="OU963862">
    <property type="protein sequence ID" value="CAH0381229.1"/>
    <property type="molecule type" value="Genomic_DNA"/>
</dbReference>
<evidence type="ECO:0000313" key="7">
    <source>
        <dbReference type="EMBL" id="CAH0381229.1"/>
    </source>
</evidence>
<evidence type="ECO:0000256" key="4">
    <source>
        <dbReference type="ARBA" id="ARBA00022833"/>
    </source>
</evidence>
<organism evidence="7 8">
    <name type="scientific">Bemisia tabaci</name>
    <name type="common">Sweetpotato whitefly</name>
    <name type="synonym">Aleurodes tabaci</name>
    <dbReference type="NCBI Taxonomy" id="7038"/>
    <lineage>
        <taxon>Eukaryota</taxon>
        <taxon>Metazoa</taxon>
        <taxon>Ecdysozoa</taxon>
        <taxon>Arthropoda</taxon>
        <taxon>Hexapoda</taxon>
        <taxon>Insecta</taxon>
        <taxon>Pterygota</taxon>
        <taxon>Neoptera</taxon>
        <taxon>Paraneoptera</taxon>
        <taxon>Hemiptera</taxon>
        <taxon>Sternorrhyncha</taxon>
        <taxon>Aleyrodoidea</taxon>
        <taxon>Aleyrodidae</taxon>
        <taxon>Aleyrodinae</taxon>
        <taxon>Bemisia</taxon>
    </lineage>
</organism>